<accession>A0ABS3KTV4</accession>
<keyword evidence="3" id="KW-1185">Reference proteome</keyword>
<feature type="region of interest" description="Disordered" evidence="1">
    <location>
        <begin position="21"/>
        <end position="80"/>
    </location>
</feature>
<organism evidence="2 3">
    <name type="scientific">Roseomonas haemaphysalidis</name>
    <dbReference type="NCBI Taxonomy" id="2768162"/>
    <lineage>
        <taxon>Bacteria</taxon>
        <taxon>Pseudomonadati</taxon>
        <taxon>Pseudomonadota</taxon>
        <taxon>Alphaproteobacteria</taxon>
        <taxon>Acetobacterales</taxon>
        <taxon>Roseomonadaceae</taxon>
        <taxon>Roseomonas</taxon>
    </lineage>
</organism>
<protein>
    <recommendedName>
        <fullName evidence="4">Argininosuccinate lyase</fullName>
    </recommendedName>
</protein>
<dbReference type="EMBL" id="JACTNG010000006">
    <property type="protein sequence ID" value="MBO1079746.1"/>
    <property type="molecule type" value="Genomic_DNA"/>
</dbReference>
<dbReference type="PROSITE" id="PS51257">
    <property type="entry name" value="PROKAR_LIPOPROTEIN"/>
    <property type="match status" value="1"/>
</dbReference>
<comment type="caution">
    <text evidence="2">The sequence shown here is derived from an EMBL/GenBank/DDBJ whole genome shotgun (WGS) entry which is preliminary data.</text>
</comment>
<gene>
    <name evidence="2" type="ORF">IAI61_11970</name>
</gene>
<evidence type="ECO:0000256" key="1">
    <source>
        <dbReference type="SAM" id="MobiDB-lite"/>
    </source>
</evidence>
<feature type="compositionally biased region" description="Basic and acidic residues" evidence="1">
    <location>
        <begin position="23"/>
        <end position="38"/>
    </location>
</feature>
<sequence>MMIRVAATLLLLTGCSVPLEGGRAGRIEPDIASERAPETRSLPVAGRPLQPGDSTAPGGTGGLSDSTIPGSSAGTSGTGL</sequence>
<evidence type="ECO:0000313" key="3">
    <source>
        <dbReference type="Proteomes" id="UP001518989"/>
    </source>
</evidence>
<dbReference type="Proteomes" id="UP001518989">
    <property type="component" value="Unassembled WGS sequence"/>
</dbReference>
<evidence type="ECO:0000313" key="2">
    <source>
        <dbReference type="EMBL" id="MBO1079746.1"/>
    </source>
</evidence>
<name>A0ABS3KTV4_9PROT</name>
<reference evidence="2 3" key="1">
    <citation type="submission" date="2020-09" db="EMBL/GenBank/DDBJ databases">
        <title>Roseomonas.</title>
        <authorList>
            <person name="Zhu W."/>
        </authorList>
    </citation>
    <scope>NUCLEOTIDE SEQUENCE [LARGE SCALE GENOMIC DNA]</scope>
    <source>
        <strain evidence="2 3">573</strain>
    </source>
</reference>
<dbReference type="RefSeq" id="WP_207417467.1">
    <property type="nucleotide sequence ID" value="NZ_CP061177.1"/>
</dbReference>
<evidence type="ECO:0008006" key="4">
    <source>
        <dbReference type="Google" id="ProtNLM"/>
    </source>
</evidence>
<proteinExistence type="predicted"/>
<feature type="compositionally biased region" description="Polar residues" evidence="1">
    <location>
        <begin position="63"/>
        <end position="80"/>
    </location>
</feature>